<feature type="transmembrane region" description="Helical" evidence="7">
    <location>
        <begin position="145"/>
        <end position="166"/>
    </location>
</feature>
<evidence type="ECO:0000256" key="6">
    <source>
        <dbReference type="ARBA" id="ARBA00023136"/>
    </source>
</evidence>
<feature type="transmembrane region" description="Helical" evidence="7">
    <location>
        <begin position="6"/>
        <end position="23"/>
    </location>
</feature>
<evidence type="ECO:0000259" key="9">
    <source>
        <dbReference type="Pfam" id="PF06750"/>
    </source>
</evidence>
<feature type="transmembrane region" description="Helical" evidence="7">
    <location>
        <begin position="95"/>
        <end position="114"/>
    </location>
</feature>
<evidence type="ECO:0000313" key="11">
    <source>
        <dbReference type="Proteomes" id="UP000289718"/>
    </source>
</evidence>
<dbReference type="EMBL" id="NXIE01000002">
    <property type="protein sequence ID" value="RXK13585.1"/>
    <property type="molecule type" value="Genomic_DNA"/>
</dbReference>
<feature type="domain" description="Prepilin type IV endopeptidase peptidase" evidence="8">
    <location>
        <begin position="100"/>
        <end position="217"/>
    </location>
</feature>
<comment type="similarity">
    <text evidence="2">Belongs to the peptidase A24 family.</text>
</comment>
<evidence type="ECO:0000256" key="2">
    <source>
        <dbReference type="ARBA" id="ARBA00005801"/>
    </source>
</evidence>
<accession>A0A4Q1B426</accession>
<dbReference type="Gene3D" id="1.20.120.1220">
    <property type="match status" value="1"/>
</dbReference>
<feature type="transmembrane region" description="Helical" evidence="7">
    <location>
        <begin position="121"/>
        <end position="139"/>
    </location>
</feature>
<evidence type="ECO:0000256" key="4">
    <source>
        <dbReference type="ARBA" id="ARBA00022692"/>
    </source>
</evidence>
<keyword evidence="4 7" id="KW-0812">Transmembrane</keyword>
<gene>
    <name evidence="10" type="ORF">CP965_07235</name>
</gene>
<keyword evidence="11" id="KW-1185">Reference proteome</keyword>
<keyword evidence="5 7" id="KW-1133">Transmembrane helix</keyword>
<reference evidence="10 11" key="1">
    <citation type="submission" date="2017-09" db="EMBL/GenBank/DDBJ databases">
        <title>Genomics of the genus Arcobacter.</title>
        <authorList>
            <person name="Perez-Cataluna A."/>
            <person name="Figueras M.J."/>
            <person name="Salas-Masso N."/>
        </authorList>
    </citation>
    <scope>NUCLEOTIDE SEQUENCE [LARGE SCALE GENOMIC DNA]</scope>
    <source>
        <strain evidence="10 11">F156-34</strain>
    </source>
</reference>
<proteinExistence type="inferred from homology"/>
<dbReference type="Proteomes" id="UP000289718">
    <property type="component" value="Unassembled WGS sequence"/>
</dbReference>
<evidence type="ECO:0000313" key="10">
    <source>
        <dbReference type="EMBL" id="RXK13585.1"/>
    </source>
</evidence>
<dbReference type="PANTHER" id="PTHR30487">
    <property type="entry name" value="TYPE 4 PREPILIN-LIKE PROTEINS LEADER PEPTIDE-PROCESSING ENZYME"/>
    <property type="match status" value="1"/>
</dbReference>
<keyword evidence="3" id="KW-1003">Cell membrane</keyword>
<dbReference type="Pfam" id="PF01478">
    <property type="entry name" value="Peptidase_A24"/>
    <property type="match status" value="1"/>
</dbReference>
<dbReference type="InterPro" id="IPR010627">
    <property type="entry name" value="Prepilin_pept_A24_N"/>
</dbReference>
<dbReference type="PANTHER" id="PTHR30487:SF0">
    <property type="entry name" value="PREPILIN LEADER PEPTIDASE_N-METHYLTRANSFERASE-RELATED"/>
    <property type="match status" value="1"/>
</dbReference>
<dbReference type="GO" id="GO:0004190">
    <property type="term" value="F:aspartic-type endopeptidase activity"/>
    <property type="evidence" value="ECO:0007669"/>
    <property type="project" value="InterPro"/>
</dbReference>
<evidence type="ECO:0000256" key="5">
    <source>
        <dbReference type="ARBA" id="ARBA00022989"/>
    </source>
</evidence>
<organism evidence="10 11">
    <name type="scientific">Halarcobacter mediterraneus</name>
    <dbReference type="NCBI Taxonomy" id="2023153"/>
    <lineage>
        <taxon>Bacteria</taxon>
        <taxon>Pseudomonadati</taxon>
        <taxon>Campylobacterota</taxon>
        <taxon>Epsilonproteobacteria</taxon>
        <taxon>Campylobacterales</taxon>
        <taxon>Arcobacteraceae</taxon>
        <taxon>Halarcobacter</taxon>
    </lineage>
</organism>
<evidence type="ECO:0000256" key="7">
    <source>
        <dbReference type="SAM" id="Phobius"/>
    </source>
</evidence>
<dbReference type="AlphaFoldDB" id="A0A4Q1B426"/>
<dbReference type="GO" id="GO:0005886">
    <property type="term" value="C:plasma membrane"/>
    <property type="evidence" value="ECO:0007669"/>
    <property type="project" value="UniProtKB-SubCell"/>
</dbReference>
<dbReference type="RefSeq" id="WP_129061408.1">
    <property type="nucleotide sequence ID" value="NZ_NXIE01000002.1"/>
</dbReference>
<evidence type="ECO:0000256" key="3">
    <source>
        <dbReference type="ARBA" id="ARBA00022475"/>
    </source>
</evidence>
<dbReference type="GO" id="GO:0006465">
    <property type="term" value="P:signal peptide processing"/>
    <property type="evidence" value="ECO:0007669"/>
    <property type="project" value="TreeGrafter"/>
</dbReference>
<dbReference type="InterPro" id="IPR050882">
    <property type="entry name" value="Prepilin_peptidase/N-MTase"/>
</dbReference>
<evidence type="ECO:0000256" key="1">
    <source>
        <dbReference type="ARBA" id="ARBA00004651"/>
    </source>
</evidence>
<evidence type="ECO:0000259" key="8">
    <source>
        <dbReference type="Pfam" id="PF01478"/>
    </source>
</evidence>
<name>A0A4Q1B426_9BACT</name>
<feature type="transmembrane region" description="Helical" evidence="7">
    <location>
        <begin position="187"/>
        <end position="215"/>
    </location>
</feature>
<dbReference type="OrthoDB" id="9789291at2"/>
<dbReference type="InterPro" id="IPR000045">
    <property type="entry name" value="Prepilin_IV_endopep_pep"/>
</dbReference>
<comment type="subcellular location">
    <subcellularLocation>
        <location evidence="1">Cell membrane</location>
        <topology evidence="1">Multi-pass membrane protein</topology>
    </subcellularLocation>
</comment>
<feature type="domain" description="Prepilin peptidase A24 N-terminal" evidence="9">
    <location>
        <begin position="7"/>
        <end position="88"/>
    </location>
</feature>
<sequence>MELFSFIFGAVFGSFLNVLIIRLPKGESLFTRSHCVYCNEKVAWYHNIPIFSFLILKGKASCCKEKISLQYPIVEILSAFLTLFLFLKLGLSSSFFLSVVFFYVLIVLSFIDFHYKAVPDYLLLLLLILSFFVSEYDFITNIKNACLLSGAFILLNFLVTFYIQNIKAKLLKDDSLKEQEALGEGDIPVIASFAVILGLQASLMVMFFAALFAIIPAIYNKYKNKEIEIPFIPFLSLGFIVEYFFEITKVIF</sequence>
<comment type="caution">
    <text evidence="10">The sequence shown here is derived from an EMBL/GenBank/DDBJ whole genome shotgun (WGS) entry which is preliminary data.</text>
</comment>
<protein>
    <submittedName>
        <fullName evidence="10">Prepilin peptidase</fullName>
    </submittedName>
</protein>
<dbReference type="Pfam" id="PF06750">
    <property type="entry name" value="A24_N_bact"/>
    <property type="match status" value="1"/>
</dbReference>
<keyword evidence="6 7" id="KW-0472">Membrane</keyword>